<dbReference type="InterPro" id="IPR000299">
    <property type="entry name" value="FERM_domain"/>
</dbReference>
<evidence type="ECO:0000313" key="3">
    <source>
        <dbReference type="EMBL" id="SSX36104.1"/>
    </source>
</evidence>
<proteinExistence type="predicted"/>
<dbReference type="VEuPathDB" id="VectorBase:CSON012922"/>
<evidence type="ECO:0000259" key="1">
    <source>
        <dbReference type="PROSITE" id="PS50057"/>
    </source>
</evidence>
<reference evidence="2" key="1">
    <citation type="submission" date="2018-04" db="EMBL/GenBank/DDBJ databases">
        <authorList>
            <person name="Go L.Y."/>
            <person name="Mitchell J.A."/>
        </authorList>
    </citation>
    <scope>NUCLEOTIDE SEQUENCE</scope>
    <source>
        <tissue evidence="2">Whole organism</tissue>
    </source>
</reference>
<evidence type="ECO:0000313" key="2">
    <source>
        <dbReference type="EMBL" id="SSX16942.1"/>
    </source>
</evidence>
<organism evidence="2">
    <name type="scientific">Culicoides sonorensis</name>
    <name type="common">Biting midge</name>
    <dbReference type="NCBI Taxonomy" id="179676"/>
    <lineage>
        <taxon>Eukaryota</taxon>
        <taxon>Metazoa</taxon>
        <taxon>Ecdysozoa</taxon>
        <taxon>Arthropoda</taxon>
        <taxon>Hexapoda</taxon>
        <taxon>Insecta</taxon>
        <taxon>Pterygota</taxon>
        <taxon>Neoptera</taxon>
        <taxon>Endopterygota</taxon>
        <taxon>Diptera</taxon>
        <taxon>Nematocera</taxon>
        <taxon>Chironomoidea</taxon>
        <taxon>Ceratopogonidae</taxon>
        <taxon>Ceratopogoninae</taxon>
        <taxon>Culicoides</taxon>
        <taxon>Monoculicoides</taxon>
    </lineage>
</organism>
<dbReference type="AlphaFoldDB" id="A0A336LG53"/>
<dbReference type="InterPro" id="IPR014352">
    <property type="entry name" value="FERM/acyl-CoA-bd_prot_sf"/>
</dbReference>
<gene>
    <name evidence="2" type="primary">CSON012922</name>
</gene>
<protein>
    <submittedName>
        <fullName evidence="2">CSON012922 protein</fullName>
    </submittedName>
</protein>
<dbReference type="EMBL" id="UFQT01006349">
    <property type="protein sequence ID" value="SSX36104.1"/>
    <property type="molecule type" value="Genomic_DNA"/>
</dbReference>
<dbReference type="InterPro" id="IPR019748">
    <property type="entry name" value="FERM_central"/>
</dbReference>
<dbReference type="SUPFAM" id="SSF50729">
    <property type="entry name" value="PH domain-like"/>
    <property type="match status" value="1"/>
</dbReference>
<feature type="domain" description="FERM" evidence="1">
    <location>
        <begin position="1"/>
        <end position="238"/>
    </location>
</feature>
<dbReference type="SUPFAM" id="SSF47031">
    <property type="entry name" value="Second domain of FERM"/>
    <property type="match status" value="1"/>
</dbReference>
<sequence length="277" mass="31810">AFQIANLIREYMEVIQLRLEEQQKQLMNDPMTQSNRAAATAALQQHNAKGIMLTSLQSQLELGDCGDTPADYRLVASHCLPPRFVPNIPHDGVAMHHQSLRGMTQAEAKKSFLNLIQSWPLHKSTIFDVMQSFTSNWPRVLWLAVDQKGLHLLEHRSRNTLCTYDYGSILSFSPNMNCLMIITGSDKKQSKVILTTSQMSKWEKYRTAAAQAVQQNQNSTSNLQASCRRQHHLFLFKKHLFCDQFMNLEDPVEKELLYHQVLHGLRTERFPISEMEA</sequence>
<dbReference type="Gene3D" id="2.30.29.30">
    <property type="entry name" value="Pleckstrin-homology domain (PH domain)/Phosphotyrosine-binding domain (PTB)"/>
    <property type="match status" value="1"/>
</dbReference>
<dbReference type="CDD" id="cd14473">
    <property type="entry name" value="FERM_B-lobe"/>
    <property type="match status" value="1"/>
</dbReference>
<name>A0A336LG53_CULSO</name>
<dbReference type="PANTHER" id="PTHR46049:SF3">
    <property type="entry name" value="MYOSIN VIIA"/>
    <property type="match status" value="1"/>
</dbReference>
<dbReference type="PROSITE" id="PS50057">
    <property type="entry name" value="FERM_3"/>
    <property type="match status" value="1"/>
</dbReference>
<dbReference type="InterPro" id="IPR035963">
    <property type="entry name" value="FERM_2"/>
</dbReference>
<dbReference type="EMBL" id="UFQS01006349">
    <property type="protein sequence ID" value="SSX16942.1"/>
    <property type="molecule type" value="Genomic_DNA"/>
</dbReference>
<accession>A0A336LG53</accession>
<dbReference type="InterPro" id="IPR011993">
    <property type="entry name" value="PH-like_dom_sf"/>
</dbReference>
<dbReference type="PANTHER" id="PTHR46049">
    <property type="entry name" value="AGAP003327-PA"/>
    <property type="match status" value="1"/>
</dbReference>
<dbReference type="Pfam" id="PF00373">
    <property type="entry name" value="FERM_M"/>
    <property type="match status" value="1"/>
</dbReference>
<reference evidence="3" key="2">
    <citation type="submission" date="2018-07" db="EMBL/GenBank/DDBJ databases">
        <authorList>
            <person name="Quirk P.G."/>
            <person name="Krulwich T.A."/>
        </authorList>
    </citation>
    <scope>NUCLEOTIDE SEQUENCE</scope>
</reference>
<dbReference type="Gene3D" id="1.20.80.10">
    <property type="match status" value="1"/>
</dbReference>
<dbReference type="InterPro" id="IPR051724">
    <property type="entry name" value="Actin_motor_Myosin"/>
</dbReference>